<dbReference type="AlphaFoldDB" id="A0A0R1U7F0"/>
<evidence type="ECO:0000313" key="2">
    <source>
        <dbReference type="EMBL" id="KRL89190.1"/>
    </source>
</evidence>
<feature type="region of interest" description="Disordered" evidence="1">
    <location>
        <begin position="94"/>
        <end position="117"/>
    </location>
</feature>
<evidence type="ECO:0000313" key="3">
    <source>
        <dbReference type="Proteomes" id="UP000050816"/>
    </source>
</evidence>
<evidence type="ECO:0000256" key="1">
    <source>
        <dbReference type="SAM" id="MobiDB-lite"/>
    </source>
</evidence>
<dbReference type="Proteomes" id="UP000050816">
    <property type="component" value="Unassembled WGS sequence"/>
</dbReference>
<organism evidence="2 3">
    <name type="scientific">Limosilactobacillus ingluviei DSM 15946</name>
    <dbReference type="NCBI Taxonomy" id="1423760"/>
    <lineage>
        <taxon>Bacteria</taxon>
        <taxon>Bacillati</taxon>
        <taxon>Bacillota</taxon>
        <taxon>Bacilli</taxon>
        <taxon>Lactobacillales</taxon>
        <taxon>Lactobacillaceae</taxon>
        <taxon>Limosilactobacillus</taxon>
    </lineage>
</organism>
<protein>
    <submittedName>
        <fullName evidence="2">Uncharacterized protein</fullName>
    </submittedName>
</protein>
<reference evidence="2 3" key="1">
    <citation type="journal article" date="2015" name="Genome Announc.">
        <title>Expanding the biotechnology potential of lactobacilli through comparative genomics of 213 strains and associated genera.</title>
        <authorList>
            <person name="Sun Z."/>
            <person name="Harris H.M."/>
            <person name="McCann A."/>
            <person name="Guo C."/>
            <person name="Argimon S."/>
            <person name="Zhang W."/>
            <person name="Yang X."/>
            <person name="Jeffery I.B."/>
            <person name="Cooney J.C."/>
            <person name="Kagawa T.F."/>
            <person name="Liu W."/>
            <person name="Song Y."/>
            <person name="Salvetti E."/>
            <person name="Wrobel A."/>
            <person name="Rasinkangas P."/>
            <person name="Parkhill J."/>
            <person name="Rea M.C."/>
            <person name="O'Sullivan O."/>
            <person name="Ritari J."/>
            <person name="Douillard F.P."/>
            <person name="Paul Ross R."/>
            <person name="Yang R."/>
            <person name="Briner A.E."/>
            <person name="Felis G.E."/>
            <person name="de Vos W.M."/>
            <person name="Barrangou R."/>
            <person name="Klaenhammer T.R."/>
            <person name="Caufield P.W."/>
            <person name="Cui Y."/>
            <person name="Zhang H."/>
            <person name="O'Toole P.W."/>
        </authorList>
    </citation>
    <scope>NUCLEOTIDE SEQUENCE [LARGE SCALE GENOMIC DNA]</scope>
    <source>
        <strain evidence="2 3">DSM 15946</strain>
    </source>
</reference>
<accession>A0A0R1U7F0</accession>
<name>A0A0R1U7F0_9LACO</name>
<sequence length="117" mass="14127">MITILNRTKQFMRDNDLTYKKEYIRPMMTPEHVYIFRFGKHKLNNRVIIRYSHTWTGRLKINEIDVRLHHQHHPRIFKTERDLIIYLTNHLEKKRQQAGDAKQNEAPATPAEHPASE</sequence>
<proteinExistence type="predicted"/>
<gene>
    <name evidence="2" type="ORF">FC43_GL001812</name>
</gene>
<dbReference type="PATRIC" id="fig|1423760.3.peg.1900"/>
<dbReference type="EMBL" id="AZFK01000052">
    <property type="protein sequence ID" value="KRL89190.1"/>
    <property type="molecule type" value="Genomic_DNA"/>
</dbReference>
<comment type="caution">
    <text evidence="2">The sequence shown here is derived from an EMBL/GenBank/DDBJ whole genome shotgun (WGS) entry which is preliminary data.</text>
</comment>